<sequence length="181" mass="20342">MRLNPPRPDEYSEEQQTVHDEILQGPRGRVRGPLALWLHRPQLARHAQALGEYCRYGSSLPPMLSEIAVLALASIWRAELPWYSHQKDAIDHGVDVSVIEALRRHEEPDFKDEAALAVYRVVTELVKDRVLSEQTYHSAVGLIGKDGMVDLIGIIGYYTMIAMTVTAFELPLPEGVAKQFA</sequence>
<dbReference type="Gene3D" id="1.20.1290.10">
    <property type="entry name" value="AhpD-like"/>
    <property type="match status" value="1"/>
</dbReference>
<name>A0A0D0L3F1_AGRTU</name>
<dbReference type="SUPFAM" id="SSF69118">
    <property type="entry name" value="AhpD-like"/>
    <property type="match status" value="1"/>
</dbReference>
<dbReference type="Proteomes" id="UP000035017">
    <property type="component" value="Unassembled WGS sequence"/>
</dbReference>
<evidence type="ECO:0008006" key="4">
    <source>
        <dbReference type="Google" id="ProtNLM"/>
    </source>
</evidence>
<proteinExistence type="predicted"/>
<evidence type="ECO:0000256" key="1">
    <source>
        <dbReference type="SAM" id="MobiDB-lite"/>
    </source>
</evidence>
<reference evidence="2 3" key="1">
    <citation type="submission" date="2014-12" db="EMBL/GenBank/DDBJ databases">
        <title>16Stimator: statistical estimation of ribosomal gene copy numbers from draft genome assemblies.</title>
        <authorList>
            <person name="Perisin M.A."/>
            <person name="Vetter M."/>
            <person name="Gilbert J.A."/>
            <person name="Bergelson J."/>
        </authorList>
    </citation>
    <scope>NUCLEOTIDE SEQUENCE [LARGE SCALE GENOMIC DNA]</scope>
    <source>
        <strain evidence="2 3">MEJ076</strain>
    </source>
</reference>
<dbReference type="OrthoDB" id="9129225at2"/>
<dbReference type="PANTHER" id="PTHR34846:SF11">
    <property type="entry name" value="4-CARBOXYMUCONOLACTONE DECARBOXYLASE FAMILY PROTEIN (AFU_ORTHOLOGUE AFUA_6G11590)"/>
    <property type="match status" value="1"/>
</dbReference>
<dbReference type="PANTHER" id="PTHR34846">
    <property type="entry name" value="4-CARBOXYMUCONOLACTONE DECARBOXYLASE FAMILY PROTEIN (AFU_ORTHOLOGUE AFUA_6G11590)"/>
    <property type="match status" value="1"/>
</dbReference>
<gene>
    <name evidence="2" type="ORF">RU07_05950</name>
</gene>
<comment type="caution">
    <text evidence="2">The sequence shown here is derived from an EMBL/GenBank/DDBJ whole genome shotgun (WGS) entry which is preliminary data.</text>
</comment>
<evidence type="ECO:0000313" key="2">
    <source>
        <dbReference type="EMBL" id="KIQ04178.1"/>
    </source>
</evidence>
<dbReference type="InterPro" id="IPR029032">
    <property type="entry name" value="AhpD-like"/>
</dbReference>
<dbReference type="EMBL" id="JXQV01000005">
    <property type="protein sequence ID" value="KIQ04178.1"/>
    <property type="molecule type" value="Genomic_DNA"/>
</dbReference>
<accession>A0A0D0L3F1</accession>
<feature type="region of interest" description="Disordered" evidence="1">
    <location>
        <begin position="1"/>
        <end position="21"/>
    </location>
</feature>
<evidence type="ECO:0000313" key="3">
    <source>
        <dbReference type="Proteomes" id="UP000035017"/>
    </source>
</evidence>
<organism evidence="2 3">
    <name type="scientific">Agrobacterium tumefaciens</name>
    <dbReference type="NCBI Taxonomy" id="358"/>
    <lineage>
        <taxon>Bacteria</taxon>
        <taxon>Pseudomonadati</taxon>
        <taxon>Pseudomonadota</taxon>
        <taxon>Alphaproteobacteria</taxon>
        <taxon>Hyphomicrobiales</taxon>
        <taxon>Rhizobiaceae</taxon>
        <taxon>Rhizobium/Agrobacterium group</taxon>
        <taxon>Agrobacterium</taxon>
        <taxon>Agrobacterium tumefaciens complex</taxon>
    </lineage>
</organism>
<protein>
    <recommendedName>
        <fullName evidence="4">Carboxymuconolactone decarboxylase family protein</fullName>
    </recommendedName>
</protein>
<dbReference type="AlphaFoldDB" id="A0A0D0L3F1"/>